<dbReference type="EMBL" id="GHJT01008670">
    <property type="protein sequence ID" value="MOY42641.1"/>
    <property type="molecule type" value="Transcribed_RNA"/>
</dbReference>
<feature type="transmembrane region" description="Helical" evidence="1">
    <location>
        <begin position="6"/>
        <end position="29"/>
    </location>
</feature>
<organism evidence="2">
    <name type="scientific">Ixodes scapularis</name>
    <name type="common">Black-legged tick</name>
    <name type="synonym">Deer tick</name>
    <dbReference type="NCBI Taxonomy" id="6945"/>
    <lineage>
        <taxon>Eukaryota</taxon>
        <taxon>Metazoa</taxon>
        <taxon>Ecdysozoa</taxon>
        <taxon>Arthropoda</taxon>
        <taxon>Chelicerata</taxon>
        <taxon>Arachnida</taxon>
        <taxon>Acari</taxon>
        <taxon>Parasitiformes</taxon>
        <taxon>Ixodida</taxon>
        <taxon>Ixodoidea</taxon>
        <taxon>Ixodidae</taxon>
        <taxon>Ixodinae</taxon>
        <taxon>Ixodes</taxon>
    </lineage>
</organism>
<keyword evidence="1" id="KW-0812">Transmembrane</keyword>
<reference evidence="2" key="1">
    <citation type="submission" date="2019-04" db="EMBL/GenBank/DDBJ databases">
        <title>An insight into the mialome of Ixodes scapularis.</title>
        <authorList>
            <person name="Ribeiro J.M."/>
            <person name="Mather T.N."/>
            <person name="Karim S."/>
        </authorList>
    </citation>
    <scope>NUCLEOTIDE SEQUENCE</scope>
</reference>
<keyword evidence="1" id="KW-1133">Transmembrane helix</keyword>
<sequence length="115" mass="12948">MVIVSFFWGGFLFWQATLVCVSLKMRILLRCFTSFLYKGNTEKAHQKFSHVENLSFLFAGAVSMCCLYLASMCVFVHNLFLLVLSLAVACKYASAGVDRMSCCTLETVRQFMGPT</sequence>
<name>A0A4D5S193_IXOSC</name>
<keyword evidence="1" id="KW-0472">Membrane</keyword>
<feature type="transmembrane region" description="Helical" evidence="1">
    <location>
        <begin position="50"/>
        <end position="70"/>
    </location>
</feature>
<dbReference type="AlphaFoldDB" id="A0A4D5S193"/>
<evidence type="ECO:0000313" key="2">
    <source>
        <dbReference type="EMBL" id="MOY42641.1"/>
    </source>
</evidence>
<accession>A0A4D5S193</accession>
<proteinExistence type="predicted"/>
<evidence type="ECO:0000256" key="1">
    <source>
        <dbReference type="SAM" id="Phobius"/>
    </source>
</evidence>
<protein>
    <submittedName>
        <fullName evidence="2">Uncharacterized protein</fullName>
    </submittedName>
</protein>